<name>A0A133ZCB1_9FIRM</name>
<dbReference type="PATRIC" id="fig|467210.3.peg.2686"/>
<reference evidence="6" key="1">
    <citation type="submission" date="2016-01" db="EMBL/GenBank/DDBJ databases">
        <authorList>
            <person name="Mitreva M."/>
            <person name="Pepin K.H."/>
            <person name="Mihindukulasuriya K.A."/>
            <person name="Fulton R."/>
            <person name="Fronick C."/>
            <person name="O'Laughlin M."/>
            <person name="Miner T."/>
            <person name="Herter B."/>
            <person name="Rosa B.A."/>
            <person name="Cordes M."/>
            <person name="Tomlinson C."/>
            <person name="Wollam A."/>
            <person name="Palsikar V.B."/>
            <person name="Mardis E.R."/>
            <person name="Wilson R.K."/>
        </authorList>
    </citation>
    <scope>NUCLEOTIDE SEQUENCE [LARGE SCALE GENOMIC DNA]</scope>
    <source>
        <strain evidence="6">DNF00896</strain>
    </source>
</reference>
<dbReference type="Proteomes" id="UP000070394">
    <property type="component" value="Unassembled WGS sequence"/>
</dbReference>
<feature type="region of interest" description="Disordered" evidence="3">
    <location>
        <begin position="376"/>
        <end position="403"/>
    </location>
</feature>
<accession>A0A133ZCB1</accession>
<keyword evidence="2" id="KW-0175">Coiled coil</keyword>
<comment type="caution">
    <text evidence="5">The sequence shown here is derived from an EMBL/GenBank/DDBJ whole genome shotgun (WGS) entry which is preliminary data.</text>
</comment>
<dbReference type="STRING" id="467210.HMPREF1866_02709"/>
<dbReference type="Pfam" id="PF03787">
    <property type="entry name" value="RAMPs"/>
    <property type="match status" value="1"/>
</dbReference>
<feature type="domain" description="CRISPR type III-associated protein" evidence="4">
    <location>
        <begin position="27"/>
        <end position="227"/>
    </location>
</feature>
<proteinExistence type="predicted"/>
<evidence type="ECO:0000313" key="5">
    <source>
        <dbReference type="EMBL" id="KXB53080.1"/>
    </source>
</evidence>
<dbReference type="EMBL" id="LSDA01000143">
    <property type="protein sequence ID" value="KXB53080.1"/>
    <property type="molecule type" value="Genomic_DNA"/>
</dbReference>
<feature type="coiled-coil region" evidence="2">
    <location>
        <begin position="229"/>
        <end position="256"/>
    </location>
</feature>
<organism evidence="5 6">
    <name type="scientific">Lachnoanaerobaculum saburreum</name>
    <dbReference type="NCBI Taxonomy" id="467210"/>
    <lineage>
        <taxon>Bacteria</taxon>
        <taxon>Bacillati</taxon>
        <taxon>Bacillota</taxon>
        <taxon>Clostridia</taxon>
        <taxon>Lachnospirales</taxon>
        <taxon>Lachnospiraceae</taxon>
        <taxon>Lachnoanaerobaculum</taxon>
    </lineage>
</organism>
<evidence type="ECO:0000256" key="3">
    <source>
        <dbReference type="SAM" id="MobiDB-lite"/>
    </source>
</evidence>
<evidence type="ECO:0000313" key="6">
    <source>
        <dbReference type="Proteomes" id="UP000070394"/>
    </source>
</evidence>
<sequence length="831" mass="95037">MIWDMERERQKKGRKKMQNKKQGEIHITLYSDLCTGNGYSYYGTIDSEAEHDEFGLPFIPARRLKGCLRECAELLSDSGLWGKSNDESGNAEKYTDPLNYLFGMSADVGTKGIRIENAYISGYEQIKKDLKLIKENKQIQKYISPDEVLDIFSDVKAQTKMENGVADDNSLRFTRIIHQFSPFNKENRLDFIAKVEYPEGQEIKLKQICKALRHMGMNRNRGLGCVKCEFKAEDEADNIEDENLIAENEADNVKCKIQISKDMVINENLDQKLNITIFFENLGPMIISGDDKNTTLNYIPGKAVLGALTGTYLSEAGHSADDEEFVRLFLNGDTIYSDFNISDGVHIFAPAPSFLNKMKKSKKYVNSLKYSEKHVSDNKDYDTDNKDYDTDNKDYDPANGNQPKKLKGKYINLEINKDNRKVLEYEPKQRIIYHHRRCNDALLYSQTALKEGQIFGGNIICNSKDYKLLSGLLKNTNFRFGKSKTAQYGQCRIIKGFVDELFKKDVKFQVEKNEVIYVSLASKGIFLDEYGYTQESKKVYQIIGEQLGLLNNGADVSEKIGEIQGKEKEYPFCSIQSAMIYGYSGVWNLRKPPIAGIESGSTFIYQAVEDKDIDKYYVGERNLEGFGKVALYKGKDLPYKLEIEFKNCNTENNDTKAENIDDTLKNLSVGVKEILKQSLYKVLYQNMLERILTEMANDSSKLRMSPSTIGRVNLMVKETLPKNENEANDKYKDFVKRVASIKRDNEREEALKIVGRFFGSIPSKEKENVDLDIKKMLGESLDQDSNSENARLYSLLCQLTDEKEVNAHISSLWGELMLELLANQKYLKKFN</sequence>
<dbReference type="OrthoDB" id="482771at2"/>
<dbReference type="AlphaFoldDB" id="A0A133ZCB1"/>
<dbReference type="CDD" id="cd09726">
    <property type="entry name" value="RAMP_I_III"/>
    <property type="match status" value="1"/>
</dbReference>
<evidence type="ECO:0000256" key="2">
    <source>
        <dbReference type="SAM" id="Coils"/>
    </source>
</evidence>
<gene>
    <name evidence="5" type="ORF">HMPREF1866_02709</name>
</gene>
<evidence type="ECO:0000256" key="1">
    <source>
        <dbReference type="ARBA" id="ARBA00023118"/>
    </source>
</evidence>
<feature type="compositionally biased region" description="Basic and acidic residues" evidence="3">
    <location>
        <begin position="376"/>
        <end position="396"/>
    </location>
</feature>
<keyword evidence="6" id="KW-1185">Reference proteome</keyword>
<evidence type="ECO:0000259" key="4">
    <source>
        <dbReference type="Pfam" id="PF03787"/>
    </source>
</evidence>
<keyword evidence="1" id="KW-0051">Antiviral defense</keyword>
<protein>
    <submittedName>
        <fullName evidence="5">CRISPR-associated RAMP protein</fullName>
    </submittedName>
</protein>
<dbReference type="GO" id="GO:0051607">
    <property type="term" value="P:defense response to virus"/>
    <property type="evidence" value="ECO:0007669"/>
    <property type="project" value="UniProtKB-KW"/>
</dbReference>
<dbReference type="InterPro" id="IPR005537">
    <property type="entry name" value="RAMP_III_fam"/>
</dbReference>